<dbReference type="Proteomes" id="UP001430953">
    <property type="component" value="Unassembled WGS sequence"/>
</dbReference>
<feature type="compositionally biased region" description="Basic and acidic residues" evidence="1">
    <location>
        <begin position="107"/>
        <end position="119"/>
    </location>
</feature>
<comment type="caution">
    <text evidence="2">The sequence shown here is derived from an EMBL/GenBank/DDBJ whole genome shotgun (WGS) entry which is preliminary data.</text>
</comment>
<feature type="region of interest" description="Disordered" evidence="1">
    <location>
        <begin position="179"/>
        <end position="211"/>
    </location>
</feature>
<keyword evidence="3" id="KW-1185">Reference proteome</keyword>
<protein>
    <submittedName>
        <fullName evidence="2">Uncharacterized protein</fullName>
    </submittedName>
</protein>
<sequence>MNYSDGISREIDDRLSGHRIARAYGIDRAFRSLALARFARTVAGLFIFRIESFFSSSSSFFFFFCGDSILITFRDDFLRWLFRRDSSTSPSPSLPGGINARVGRPRGRGDAPRRAGEETRARVRDIADTHLRSRAVISSTHITRPREQMLTSVEPEPLLPPFPKKKKIANEINLINGQSLRKIYDSSRRQSPPPPPPSPMVSEIGTRGEPI</sequence>
<evidence type="ECO:0000313" key="2">
    <source>
        <dbReference type="EMBL" id="KAL0106340.1"/>
    </source>
</evidence>
<evidence type="ECO:0000313" key="3">
    <source>
        <dbReference type="Proteomes" id="UP001430953"/>
    </source>
</evidence>
<gene>
    <name evidence="2" type="ORF">PUN28_016218</name>
</gene>
<proteinExistence type="predicted"/>
<dbReference type="EMBL" id="JADYXP020000018">
    <property type="protein sequence ID" value="KAL0106340.1"/>
    <property type="molecule type" value="Genomic_DNA"/>
</dbReference>
<accession>A0AAW2ETU2</accession>
<reference evidence="2 3" key="1">
    <citation type="submission" date="2023-03" db="EMBL/GenBank/DDBJ databases">
        <title>High recombination rates correlate with genetic variation in Cardiocondyla obscurior ants.</title>
        <authorList>
            <person name="Errbii M."/>
        </authorList>
    </citation>
    <scope>NUCLEOTIDE SEQUENCE [LARGE SCALE GENOMIC DNA]</scope>
    <source>
        <strain evidence="2">Alpha-2009</strain>
        <tissue evidence="2">Whole body</tissue>
    </source>
</reference>
<name>A0AAW2ETU2_9HYME</name>
<dbReference type="AlphaFoldDB" id="A0AAW2ETU2"/>
<evidence type="ECO:0000256" key="1">
    <source>
        <dbReference type="SAM" id="MobiDB-lite"/>
    </source>
</evidence>
<feature type="region of interest" description="Disordered" evidence="1">
    <location>
        <begin position="86"/>
        <end position="119"/>
    </location>
</feature>
<organism evidence="2 3">
    <name type="scientific">Cardiocondyla obscurior</name>
    <dbReference type="NCBI Taxonomy" id="286306"/>
    <lineage>
        <taxon>Eukaryota</taxon>
        <taxon>Metazoa</taxon>
        <taxon>Ecdysozoa</taxon>
        <taxon>Arthropoda</taxon>
        <taxon>Hexapoda</taxon>
        <taxon>Insecta</taxon>
        <taxon>Pterygota</taxon>
        <taxon>Neoptera</taxon>
        <taxon>Endopterygota</taxon>
        <taxon>Hymenoptera</taxon>
        <taxon>Apocrita</taxon>
        <taxon>Aculeata</taxon>
        <taxon>Formicoidea</taxon>
        <taxon>Formicidae</taxon>
        <taxon>Myrmicinae</taxon>
        <taxon>Cardiocondyla</taxon>
    </lineage>
</organism>